<evidence type="ECO:0000313" key="1">
    <source>
        <dbReference type="EMBL" id="MDC7716215.1"/>
    </source>
</evidence>
<gene>
    <name evidence="1" type="ORF">PQU95_03140</name>
</gene>
<name>A0ABT5IUG7_9NEIS</name>
<evidence type="ECO:0000313" key="2">
    <source>
        <dbReference type="Proteomes" id="UP001219956"/>
    </source>
</evidence>
<dbReference type="EMBL" id="JAQQLF010000004">
    <property type="protein sequence ID" value="MDC7716215.1"/>
    <property type="molecule type" value="Genomic_DNA"/>
</dbReference>
<organism evidence="1 2">
    <name type="scientific">Vogesella aquatica</name>
    <dbReference type="NCBI Taxonomy" id="2984206"/>
    <lineage>
        <taxon>Bacteria</taxon>
        <taxon>Pseudomonadati</taxon>
        <taxon>Pseudomonadota</taxon>
        <taxon>Betaproteobacteria</taxon>
        <taxon>Neisseriales</taxon>
        <taxon>Chromobacteriaceae</taxon>
        <taxon>Vogesella</taxon>
    </lineage>
</organism>
<dbReference type="RefSeq" id="WP_272750645.1">
    <property type="nucleotide sequence ID" value="NZ_JAQQLF010000004.1"/>
</dbReference>
<protein>
    <submittedName>
        <fullName evidence="1">Uncharacterized protein</fullName>
    </submittedName>
</protein>
<reference evidence="1 2" key="1">
    <citation type="submission" date="2023-01" db="EMBL/GenBank/DDBJ databases">
        <title>Novel species of the genus Vogesella isolated from rivers.</title>
        <authorList>
            <person name="Lu H."/>
        </authorList>
    </citation>
    <scope>NUCLEOTIDE SEQUENCE [LARGE SCALE GENOMIC DNA]</scope>
    <source>
        <strain evidence="1 2">DC21W</strain>
    </source>
</reference>
<keyword evidence="2" id="KW-1185">Reference proteome</keyword>
<sequence>MLLIILVNFQFLGDFVKTGVLAQGHSYGLKPAIAGFAGCCRGRIFLPKKKAKGYRSTLF</sequence>
<proteinExistence type="predicted"/>
<accession>A0ABT5IUG7</accession>
<dbReference type="Proteomes" id="UP001219956">
    <property type="component" value="Unassembled WGS sequence"/>
</dbReference>
<comment type="caution">
    <text evidence="1">The sequence shown here is derived from an EMBL/GenBank/DDBJ whole genome shotgun (WGS) entry which is preliminary data.</text>
</comment>